<reference evidence="3" key="1">
    <citation type="journal article" date="2019" name="Int. J. Syst. Evol. Microbiol.">
        <title>The Global Catalogue of Microorganisms (GCM) 10K type strain sequencing project: providing services to taxonomists for standard genome sequencing and annotation.</title>
        <authorList>
            <consortium name="The Broad Institute Genomics Platform"/>
            <consortium name="The Broad Institute Genome Sequencing Center for Infectious Disease"/>
            <person name="Wu L."/>
            <person name="Ma J."/>
        </authorList>
    </citation>
    <scope>NUCLEOTIDE SEQUENCE [LARGE SCALE GENOMIC DNA]</scope>
    <source>
        <strain evidence="3">CECT 7956</strain>
    </source>
</reference>
<organism evidence="2 3">
    <name type="scientific">Lacihabitans lacunae</name>
    <dbReference type="NCBI Taxonomy" id="1028214"/>
    <lineage>
        <taxon>Bacteria</taxon>
        <taxon>Pseudomonadati</taxon>
        <taxon>Bacteroidota</taxon>
        <taxon>Cytophagia</taxon>
        <taxon>Cytophagales</taxon>
        <taxon>Leadbetterellaceae</taxon>
        <taxon>Lacihabitans</taxon>
    </lineage>
</organism>
<keyword evidence="1" id="KW-0812">Transmembrane</keyword>
<evidence type="ECO:0000313" key="3">
    <source>
        <dbReference type="Proteomes" id="UP001595616"/>
    </source>
</evidence>
<proteinExistence type="predicted"/>
<keyword evidence="1" id="KW-1133">Transmembrane helix</keyword>
<dbReference type="Proteomes" id="UP001595616">
    <property type="component" value="Unassembled WGS sequence"/>
</dbReference>
<protein>
    <submittedName>
        <fullName evidence="2">Uncharacterized protein</fullName>
    </submittedName>
</protein>
<gene>
    <name evidence="2" type="ORF">ACFOOI_04995</name>
</gene>
<keyword evidence="3" id="KW-1185">Reference proteome</keyword>
<dbReference type="RefSeq" id="WP_379835726.1">
    <property type="nucleotide sequence ID" value="NZ_JBHRYQ010000001.1"/>
</dbReference>
<sequence>MKIVNTLILFASLGLLVMWVDQFIYKGVDLKDSYFFLMFSVSGFLYYTYRRGLQKMNEDSEKKDSKNEKKKK</sequence>
<feature type="transmembrane region" description="Helical" evidence="1">
    <location>
        <begin position="32"/>
        <end position="49"/>
    </location>
</feature>
<accession>A0ABV7YSH9</accession>
<evidence type="ECO:0000256" key="1">
    <source>
        <dbReference type="SAM" id="Phobius"/>
    </source>
</evidence>
<keyword evidence="1" id="KW-0472">Membrane</keyword>
<evidence type="ECO:0000313" key="2">
    <source>
        <dbReference type="EMBL" id="MFC3810000.1"/>
    </source>
</evidence>
<dbReference type="EMBL" id="JBHRYQ010000001">
    <property type="protein sequence ID" value="MFC3810000.1"/>
    <property type="molecule type" value="Genomic_DNA"/>
</dbReference>
<name>A0ABV7YSH9_9BACT</name>
<comment type="caution">
    <text evidence="2">The sequence shown here is derived from an EMBL/GenBank/DDBJ whole genome shotgun (WGS) entry which is preliminary data.</text>
</comment>